<dbReference type="EMBL" id="JAIWYP010000008">
    <property type="protein sequence ID" value="KAH3786010.1"/>
    <property type="molecule type" value="Genomic_DNA"/>
</dbReference>
<reference evidence="1" key="2">
    <citation type="submission" date="2020-11" db="EMBL/GenBank/DDBJ databases">
        <authorList>
            <person name="McCartney M.A."/>
            <person name="Auch B."/>
            <person name="Kono T."/>
            <person name="Mallez S."/>
            <person name="Becker A."/>
            <person name="Gohl D.M."/>
            <person name="Silverstein K.A.T."/>
            <person name="Koren S."/>
            <person name="Bechman K.B."/>
            <person name="Herman A."/>
            <person name="Abrahante J.E."/>
            <person name="Garbe J."/>
        </authorList>
    </citation>
    <scope>NUCLEOTIDE SEQUENCE</scope>
    <source>
        <strain evidence="1">Duluth1</strain>
        <tissue evidence="1">Whole animal</tissue>
    </source>
</reference>
<comment type="caution">
    <text evidence="1">The sequence shown here is derived from an EMBL/GenBank/DDBJ whole genome shotgun (WGS) entry which is preliminary data.</text>
</comment>
<dbReference type="AlphaFoldDB" id="A0A9D4ET35"/>
<dbReference type="Proteomes" id="UP000828390">
    <property type="component" value="Unassembled WGS sequence"/>
</dbReference>
<protein>
    <submittedName>
        <fullName evidence="1">Uncharacterized protein</fullName>
    </submittedName>
</protein>
<evidence type="ECO:0000313" key="2">
    <source>
        <dbReference type="Proteomes" id="UP000828390"/>
    </source>
</evidence>
<reference evidence="1" key="1">
    <citation type="journal article" date="2019" name="bioRxiv">
        <title>The Genome of the Zebra Mussel, Dreissena polymorpha: A Resource for Invasive Species Research.</title>
        <authorList>
            <person name="McCartney M.A."/>
            <person name="Auch B."/>
            <person name="Kono T."/>
            <person name="Mallez S."/>
            <person name="Zhang Y."/>
            <person name="Obille A."/>
            <person name="Becker A."/>
            <person name="Abrahante J.E."/>
            <person name="Garbe J."/>
            <person name="Badalamenti J.P."/>
            <person name="Herman A."/>
            <person name="Mangelson H."/>
            <person name="Liachko I."/>
            <person name="Sullivan S."/>
            <person name="Sone E.D."/>
            <person name="Koren S."/>
            <person name="Silverstein K.A.T."/>
            <person name="Beckman K.B."/>
            <person name="Gohl D.M."/>
        </authorList>
    </citation>
    <scope>NUCLEOTIDE SEQUENCE</scope>
    <source>
        <strain evidence="1">Duluth1</strain>
        <tissue evidence="1">Whole animal</tissue>
    </source>
</reference>
<name>A0A9D4ET35_DREPO</name>
<keyword evidence="2" id="KW-1185">Reference proteome</keyword>
<proteinExistence type="predicted"/>
<organism evidence="1 2">
    <name type="scientific">Dreissena polymorpha</name>
    <name type="common">Zebra mussel</name>
    <name type="synonym">Mytilus polymorpha</name>
    <dbReference type="NCBI Taxonomy" id="45954"/>
    <lineage>
        <taxon>Eukaryota</taxon>
        <taxon>Metazoa</taxon>
        <taxon>Spiralia</taxon>
        <taxon>Lophotrochozoa</taxon>
        <taxon>Mollusca</taxon>
        <taxon>Bivalvia</taxon>
        <taxon>Autobranchia</taxon>
        <taxon>Heteroconchia</taxon>
        <taxon>Euheterodonta</taxon>
        <taxon>Imparidentia</taxon>
        <taxon>Neoheterodontei</taxon>
        <taxon>Myida</taxon>
        <taxon>Dreissenoidea</taxon>
        <taxon>Dreissenidae</taxon>
        <taxon>Dreissena</taxon>
    </lineage>
</organism>
<gene>
    <name evidence="1" type="ORF">DPMN_164108</name>
</gene>
<sequence length="96" mass="10679">MIGAQPILQDVASALGIISGRLTGVEQKLQCLENMDQRIKTMEKELWLALDDNVKKVDERVSRLEHILEGAGVVAVQVTSRIDDLERDSFATISCR</sequence>
<evidence type="ECO:0000313" key="1">
    <source>
        <dbReference type="EMBL" id="KAH3786010.1"/>
    </source>
</evidence>
<accession>A0A9D4ET35</accession>